<gene>
    <name evidence="1" type="ORF">H1S01_19855</name>
</gene>
<accession>A0ABR7T9B6</accession>
<keyword evidence="2" id="KW-1185">Reference proteome</keyword>
<evidence type="ECO:0000313" key="1">
    <source>
        <dbReference type="EMBL" id="MBC9786700.1"/>
    </source>
</evidence>
<reference evidence="1 2" key="1">
    <citation type="submission" date="2020-07" db="EMBL/GenBank/DDBJ databases">
        <title>Draft whole-genome sequence of Heliobacterium chlorum DSM 3682, type strain.</title>
        <authorList>
            <person name="Kyndt J.A."/>
            <person name="Meyer T.E."/>
            <person name="Imhoff J.F."/>
        </authorList>
    </citation>
    <scope>NUCLEOTIDE SEQUENCE [LARGE SCALE GENOMIC DNA]</scope>
    <source>
        <strain evidence="1 2">DSM 3682</strain>
    </source>
</reference>
<dbReference type="RefSeq" id="WP_188042118.1">
    <property type="nucleotide sequence ID" value="NZ_JACVHF010000072.1"/>
</dbReference>
<comment type="caution">
    <text evidence="1">The sequence shown here is derived from an EMBL/GenBank/DDBJ whole genome shotgun (WGS) entry which is preliminary data.</text>
</comment>
<name>A0ABR7T9B6_HELCL</name>
<organism evidence="1 2">
    <name type="scientific">Heliobacterium chlorum</name>
    <dbReference type="NCBI Taxonomy" id="2698"/>
    <lineage>
        <taxon>Bacteria</taxon>
        <taxon>Bacillati</taxon>
        <taxon>Bacillota</taxon>
        <taxon>Clostridia</taxon>
        <taxon>Eubacteriales</taxon>
        <taxon>Heliobacteriaceae</taxon>
        <taxon>Heliobacterium</taxon>
    </lineage>
</organism>
<dbReference type="Proteomes" id="UP000617402">
    <property type="component" value="Unassembled WGS sequence"/>
</dbReference>
<protein>
    <submittedName>
        <fullName evidence="1">Uncharacterized protein</fullName>
    </submittedName>
</protein>
<evidence type="ECO:0000313" key="2">
    <source>
        <dbReference type="Proteomes" id="UP000617402"/>
    </source>
</evidence>
<dbReference type="EMBL" id="JACVHF010000072">
    <property type="protein sequence ID" value="MBC9786700.1"/>
    <property type="molecule type" value="Genomic_DNA"/>
</dbReference>
<proteinExistence type="predicted"/>
<sequence length="133" mass="15600">MGYTPDLTKRKNYNELHDKLMDFSQSLVTSVKDTDTFTPSPARVRLLLQLLCSNMKIEPEDFDEDVVEHLTDIMTEHIRAYEGFKKEFGKNDQKFYNQVFAESILRSDEIWEIIIGREDVEDTGLRDQPQSIH</sequence>